<dbReference type="GO" id="GO:0015074">
    <property type="term" value="P:DNA integration"/>
    <property type="evidence" value="ECO:0007669"/>
    <property type="project" value="UniProtKB-KW"/>
</dbReference>
<evidence type="ECO:0000256" key="6">
    <source>
        <dbReference type="ARBA" id="ARBA00023172"/>
    </source>
</evidence>
<dbReference type="InterPro" id="IPR011010">
    <property type="entry name" value="DNA_brk_join_enz"/>
</dbReference>
<evidence type="ECO:0000259" key="10">
    <source>
        <dbReference type="PROSITE" id="PS51898"/>
    </source>
</evidence>
<proteinExistence type="inferred from homology"/>
<evidence type="ECO:0000256" key="5">
    <source>
        <dbReference type="ARBA" id="ARBA00023125"/>
    </source>
</evidence>
<dbReference type="GO" id="GO:0003677">
    <property type="term" value="F:DNA binding"/>
    <property type="evidence" value="ECO:0007669"/>
    <property type="project" value="UniProtKB-KW"/>
</dbReference>
<dbReference type="Gene3D" id="1.10.443.10">
    <property type="entry name" value="Intergrase catalytic core"/>
    <property type="match status" value="1"/>
</dbReference>
<dbReference type="GO" id="GO:0044826">
    <property type="term" value="P:viral genome integration into host DNA"/>
    <property type="evidence" value="ECO:0007669"/>
    <property type="project" value="UniProtKB-KW"/>
</dbReference>
<keyword evidence="5" id="KW-0238">DNA-binding</keyword>
<dbReference type="EMBL" id="LR798286">
    <property type="protein sequence ID" value="CAB5220699.1"/>
    <property type="molecule type" value="Genomic_DNA"/>
</dbReference>
<dbReference type="GO" id="GO:0046718">
    <property type="term" value="P:symbiont entry into host cell"/>
    <property type="evidence" value="ECO:0007669"/>
    <property type="project" value="UniProtKB-KW"/>
</dbReference>
<evidence type="ECO:0000256" key="7">
    <source>
        <dbReference type="ARBA" id="ARBA00023195"/>
    </source>
</evidence>
<feature type="domain" description="Tyr recombinase" evidence="10">
    <location>
        <begin position="198"/>
        <end position="372"/>
    </location>
</feature>
<dbReference type="Pfam" id="PF22022">
    <property type="entry name" value="Phage_int_M"/>
    <property type="match status" value="1"/>
</dbReference>
<evidence type="ECO:0000313" key="11">
    <source>
        <dbReference type="EMBL" id="CAB5220699.1"/>
    </source>
</evidence>
<dbReference type="InterPro" id="IPR053876">
    <property type="entry name" value="Phage_int_M"/>
</dbReference>
<dbReference type="Gene3D" id="1.10.150.130">
    <property type="match status" value="1"/>
</dbReference>
<name>A0A6J7WRR4_9CAUD</name>
<keyword evidence="8" id="KW-1160">Virus entry into host cell</keyword>
<keyword evidence="7" id="KW-1179">Viral genome integration</keyword>
<comment type="similarity">
    <text evidence="1">Belongs to the 'phage' integrase family.</text>
</comment>
<dbReference type="PANTHER" id="PTHR30629:SF2">
    <property type="entry name" value="PROPHAGE INTEGRASE INTS-RELATED"/>
    <property type="match status" value="1"/>
</dbReference>
<evidence type="ECO:0000256" key="4">
    <source>
        <dbReference type="ARBA" id="ARBA00022908"/>
    </source>
</evidence>
<dbReference type="InterPro" id="IPR025166">
    <property type="entry name" value="Integrase_DNA_bind_dom"/>
</dbReference>
<evidence type="ECO:0000256" key="8">
    <source>
        <dbReference type="ARBA" id="ARBA00023296"/>
    </source>
</evidence>
<dbReference type="GO" id="GO:0016740">
    <property type="term" value="F:transferase activity"/>
    <property type="evidence" value="ECO:0007669"/>
    <property type="project" value="UniProtKB-KW"/>
</dbReference>
<evidence type="ECO:0000256" key="3">
    <source>
        <dbReference type="ARBA" id="ARBA00022679"/>
    </source>
</evidence>
<comment type="function">
    <text evidence="9">Integrase is necessary for integration of the phage into the host genome by site-specific recombination. In conjunction with excisionase, integrase is also necessary for excision of the prophage from the host genome.</text>
</comment>
<dbReference type="Pfam" id="PF13356">
    <property type="entry name" value="Arm-DNA-bind_3"/>
    <property type="match status" value="1"/>
</dbReference>
<keyword evidence="4" id="KW-0229">DNA integration</keyword>
<protein>
    <recommendedName>
        <fullName evidence="2">Integrase</fullName>
    </recommendedName>
</protein>
<gene>
    <name evidence="11" type="ORF">UFOVP241_19</name>
</gene>
<dbReference type="InterPro" id="IPR038488">
    <property type="entry name" value="Integrase_DNA-bd_sf"/>
</dbReference>
<dbReference type="Pfam" id="PF00589">
    <property type="entry name" value="Phage_integrase"/>
    <property type="match status" value="1"/>
</dbReference>
<evidence type="ECO:0000256" key="2">
    <source>
        <dbReference type="ARBA" id="ARBA00016082"/>
    </source>
</evidence>
<dbReference type="PROSITE" id="PS51898">
    <property type="entry name" value="TYR_RECOMBINASE"/>
    <property type="match status" value="1"/>
</dbReference>
<dbReference type="InterPro" id="IPR050808">
    <property type="entry name" value="Phage_Integrase"/>
</dbReference>
<evidence type="ECO:0000256" key="1">
    <source>
        <dbReference type="ARBA" id="ARBA00008857"/>
    </source>
</evidence>
<keyword evidence="3" id="KW-0808">Transferase</keyword>
<dbReference type="Gene3D" id="3.30.160.390">
    <property type="entry name" value="Integrase, DNA-binding domain"/>
    <property type="match status" value="1"/>
</dbReference>
<dbReference type="GO" id="GO:0075713">
    <property type="term" value="P:establishment of integrated proviral latency"/>
    <property type="evidence" value="ECO:0007669"/>
    <property type="project" value="UniProtKB-KW"/>
</dbReference>
<sequence>MPTNTLSESKIKAAKPKEKPYKLFDGHGLYLYVSTAGGKSWRMTYRVNGKAQTNTFGAYPLLGLADARAKRDALRLAMLNGDPLKPMKKKESLTLKQASEKYWEGRKDISPSYRMNAENAIKQHIEPQLGDRNIGELTRTEVLEVLMVMDAAGLYDYVRKTRMWLGQVFDWAVEQEHATINPCALIDPRKAFSKATVESFASLDVTDIHDFMDRLKLEGIIQSAQACRLLALTWVRTQELRMMEWTEIDGDLWRIPAGKMKRRRDHLVPLSKQALAILENMRQRSTGSVYVFPNDRRADRPMSENAVLYLIGRMGYGGKMTGHGWRSVASTWANEAGFDKDAIERQLAHAPDDKVRATYNRAEYLPERKTMLQAWSNWLMKEGQPSPETNDASSGSSA</sequence>
<keyword evidence="6" id="KW-0233">DNA recombination</keyword>
<dbReference type="InterPro" id="IPR013762">
    <property type="entry name" value="Integrase-like_cat_sf"/>
</dbReference>
<dbReference type="SUPFAM" id="SSF56349">
    <property type="entry name" value="DNA breaking-rejoining enzymes"/>
    <property type="match status" value="1"/>
</dbReference>
<dbReference type="InterPro" id="IPR002104">
    <property type="entry name" value="Integrase_catalytic"/>
</dbReference>
<dbReference type="CDD" id="cd00801">
    <property type="entry name" value="INT_P4_C"/>
    <property type="match status" value="1"/>
</dbReference>
<reference evidence="11" key="1">
    <citation type="submission" date="2020-05" db="EMBL/GenBank/DDBJ databases">
        <authorList>
            <person name="Chiriac C."/>
            <person name="Salcher M."/>
            <person name="Ghai R."/>
            <person name="Kavagutti S V."/>
        </authorList>
    </citation>
    <scope>NUCLEOTIDE SEQUENCE</scope>
</reference>
<organism evidence="11">
    <name type="scientific">uncultured Caudovirales phage</name>
    <dbReference type="NCBI Taxonomy" id="2100421"/>
    <lineage>
        <taxon>Viruses</taxon>
        <taxon>Duplodnaviria</taxon>
        <taxon>Heunggongvirae</taxon>
        <taxon>Uroviricota</taxon>
        <taxon>Caudoviricetes</taxon>
        <taxon>Peduoviridae</taxon>
        <taxon>Maltschvirus</taxon>
        <taxon>Maltschvirus maltsch</taxon>
    </lineage>
</organism>
<evidence type="ECO:0000256" key="9">
    <source>
        <dbReference type="ARBA" id="ARBA00049605"/>
    </source>
</evidence>
<accession>A0A6J7WRR4</accession>
<dbReference type="PANTHER" id="PTHR30629">
    <property type="entry name" value="PROPHAGE INTEGRASE"/>
    <property type="match status" value="1"/>
</dbReference>
<dbReference type="GO" id="GO:0006310">
    <property type="term" value="P:DNA recombination"/>
    <property type="evidence" value="ECO:0007669"/>
    <property type="project" value="UniProtKB-KW"/>
</dbReference>
<dbReference type="InterPro" id="IPR010998">
    <property type="entry name" value="Integrase_recombinase_N"/>
</dbReference>